<comment type="caution">
    <text evidence="1">The sequence shown here is derived from an EMBL/GenBank/DDBJ whole genome shotgun (WGS) entry which is preliminary data.</text>
</comment>
<protein>
    <submittedName>
        <fullName evidence="1">Uncharacterized protein</fullName>
    </submittedName>
</protein>
<sequence length="74" mass="8103">MKVSVDVYTKDTDAALAAFKLALEHGAEDIRLNSSEDYSTKAFEYLNLMFTADHSSPAISALDDGPFVKDTDDL</sequence>
<dbReference type="AlphaFoldDB" id="A0A845UWC9"/>
<evidence type="ECO:0000313" key="2">
    <source>
        <dbReference type="Proteomes" id="UP000484885"/>
    </source>
</evidence>
<proteinExistence type="predicted"/>
<dbReference type="EMBL" id="JAAGSC010000002">
    <property type="protein sequence ID" value="NDY94120.1"/>
    <property type="molecule type" value="Genomic_DNA"/>
</dbReference>
<evidence type="ECO:0000313" key="1">
    <source>
        <dbReference type="EMBL" id="NDY94120.1"/>
    </source>
</evidence>
<dbReference type="RefSeq" id="WP_164208683.1">
    <property type="nucleotide sequence ID" value="NZ_JAAGSC010000002.1"/>
</dbReference>
<name>A0A845UWC9_9GAMM</name>
<keyword evidence="2" id="KW-1185">Reference proteome</keyword>
<reference evidence="1 2" key="1">
    <citation type="submission" date="2020-02" db="EMBL/GenBank/DDBJ databases">
        <authorList>
            <person name="Zhang X.-Y."/>
        </authorList>
    </citation>
    <scope>NUCLEOTIDE SEQUENCE [LARGE SCALE GENOMIC DNA]</scope>
    <source>
        <strain evidence="1 2">C33</strain>
    </source>
</reference>
<dbReference type="Proteomes" id="UP000484885">
    <property type="component" value="Unassembled WGS sequence"/>
</dbReference>
<organism evidence="1 2">
    <name type="scientific">Wenzhouxiangella limi</name>
    <dbReference type="NCBI Taxonomy" id="2707351"/>
    <lineage>
        <taxon>Bacteria</taxon>
        <taxon>Pseudomonadati</taxon>
        <taxon>Pseudomonadota</taxon>
        <taxon>Gammaproteobacteria</taxon>
        <taxon>Chromatiales</taxon>
        <taxon>Wenzhouxiangellaceae</taxon>
        <taxon>Wenzhouxiangella</taxon>
    </lineage>
</organism>
<gene>
    <name evidence="1" type="ORF">G3I74_00020</name>
</gene>
<accession>A0A845UWC9</accession>